<proteinExistence type="predicted"/>
<name>A0ABS8WXN9_DATST</name>
<dbReference type="EMBL" id="JACEIK010014091">
    <property type="protein sequence ID" value="MCE3216765.1"/>
    <property type="molecule type" value="Genomic_DNA"/>
</dbReference>
<comment type="caution">
    <text evidence="1">The sequence shown here is derived from an EMBL/GenBank/DDBJ whole genome shotgun (WGS) entry which is preliminary data.</text>
</comment>
<sequence length="160" mass="17933">MVLLGGESERRSIRFWAKEKREERIAPRGDVLLFPMIGWFFIMGGKVFLPGGVKVWPELMEVEEVRGGCRVVVVLPRVRGRGIRQGHGVSRSHGTEGARIVMIAMISEQIQAPHNFKVVLATCIDVKRWNPCLVSKAWGKSLTHLKSGKNESSTKDKEIA</sequence>
<gene>
    <name evidence="1" type="ORF">HAX54_007950</name>
</gene>
<keyword evidence="2" id="KW-1185">Reference proteome</keyword>
<protein>
    <submittedName>
        <fullName evidence="1">Uncharacterized protein</fullName>
    </submittedName>
</protein>
<evidence type="ECO:0000313" key="2">
    <source>
        <dbReference type="Proteomes" id="UP000823775"/>
    </source>
</evidence>
<reference evidence="1 2" key="1">
    <citation type="journal article" date="2021" name="BMC Genomics">
        <title>Datura genome reveals duplications of psychoactive alkaloid biosynthetic genes and high mutation rate following tissue culture.</title>
        <authorList>
            <person name="Rajewski A."/>
            <person name="Carter-House D."/>
            <person name="Stajich J."/>
            <person name="Litt A."/>
        </authorList>
    </citation>
    <scope>NUCLEOTIDE SEQUENCE [LARGE SCALE GENOMIC DNA]</scope>
    <source>
        <strain evidence="1">AR-01</strain>
    </source>
</reference>
<organism evidence="1 2">
    <name type="scientific">Datura stramonium</name>
    <name type="common">Jimsonweed</name>
    <name type="synonym">Common thornapple</name>
    <dbReference type="NCBI Taxonomy" id="4076"/>
    <lineage>
        <taxon>Eukaryota</taxon>
        <taxon>Viridiplantae</taxon>
        <taxon>Streptophyta</taxon>
        <taxon>Embryophyta</taxon>
        <taxon>Tracheophyta</taxon>
        <taxon>Spermatophyta</taxon>
        <taxon>Magnoliopsida</taxon>
        <taxon>eudicotyledons</taxon>
        <taxon>Gunneridae</taxon>
        <taxon>Pentapetalae</taxon>
        <taxon>asterids</taxon>
        <taxon>lamiids</taxon>
        <taxon>Solanales</taxon>
        <taxon>Solanaceae</taxon>
        <taxon>Solanoideae</taxon>
        <taxon>Datureae</taxon>
        <taxon>Datura</taxon>
    </lineage>
</organism>
<accession>A0ABS8WXN9</accession>
<evidence type="ECO:0000313" key="1">
    <source>
        <dbReference type="EMBL" id="MCE3216765.1"/>
    </source>
</evidence>
<dbReference type="Proteomes" id="UP000823775">
    <property type="component" value="Unassembled WGS sequence"/>
</dbReference>